<dbReference type="Proteomes" id="UP000002297">
    <property type="component" value="Chromosome"/>
</dbReference>
<proteinExistence type="predicted"/>
<dbReference type="InterPro" id="IPR041673">
    <property type="entry name" value="TetR_C_23"/>
</dbReference>
<reference evidence="2 3" key="1">
    <citation type="journal article" date="2010" name="J. Bacteriol.">
        <title>The complete genome sequence of Croceibacter atlanticus HTCC2559T.</title>
        <authorList>
            <person name="Oh H.M."/>
            <person name="Kang I."/>
            <person name="Ferriera S."/>
            <person name="Giovannoni S.J."/>
            <person name="Cho J.C."/>
        </authorList>
    </citation>
    <scope>NUCLEOTIDE SEQUENCE [LARGE SCALE GENOMIC DNA]</scope>
    <source>
        <strain evidence="3">ATCC BAA-628 / HTCC2559 / KCTC 12090</strain>
    </source>
</reference>
<protein>
    <recommendedName>
        <fullName evidence="1">Tetracyclin repressor-like C-terminal domain-containing protein</fullName>
    </recommendedName>
</protein>
<accession>A3U8M9</accession>
<name>A3U8M9_CROAH</name>
<sequence>MATVKNTSKKSTTKTKKTTRDAIVSAYMDYVLMTETYPKSVYKFCKEHKFEEQEFYEHFASFKNLETSIWSDFYSLTITLLHKSEDYQQYANREKLLTFYYTFFEMLTANRSYVLMVLSKYEMPLKNLEQLKQLRQDVKEFAKGLISDANEGKKIKALQKNEMVFSEATWVQLLFLMKFWKEDNSPGFEKTDMAIEKSVNTVFDVFDNTPLESIIDLGKFLWQNKPA</sequence>
<dbReference type="HOGENOM" id="CLU_1218742_0_0_10"/>
<dbReference type="AlphaFoldDB" id="A3U8M9"/>
<dbReference type="Pfam" id="PF17931">
    <property type="entry name" value="TetR_C_23"/>
    <property type="match status" value="1"/>
</dbReference>
<dbReference type="SUPFAM" id="SSF48498">
    <property type="entry name" value="Tetracyclin repressor-like, C-terminal domain"/>
    <property type="match status" value="1"/>
</dbReference>
<dbReference type="RefSeq" id="WP_013187264.1">
    <property type="nucleotide sequence ID" value="NC_014230.1"/>
</dbReference>
<evidence type="ECO:0000313" key="2">
    <source>
        <dbReference type="EMBL" id="EAP88596.1"/>
    </source>
</evidence>
<evidence type="ECO:0000313" key="3">
    <source>
        <dbReference type="Proteomes" id="UP000002297"/>
    </source>
</evidence>
<dbReference type="GeneID" id="89453279"/>
<evidence type="ECO:0000259" key="1">
    <source>
        <dbReference type="Pfam" id="PF17931"/>
    </source>
</evidence>
<dbReference type="STRING" id="216432.CA2559_07535"/>
<dbReference type="InterPro" id="IPR036271">
    <property type="entry name" value="Tet_transcr_reg_TetR-rel_C_sf"/>
</dbReference>
<dbReference type="eggNOG" id="ENOG502Z7VU">
    <property type="taxonomic scope" value="Bacteria"/>
</dbReference>
<gene>
    <name evidence="2" type="ordered locus">CA2559_07535</name>
</gene>
<dbReference type="EMBL" id="CP002046">
    <property type="protein sequence ID" value="EAP88596.1"/>
    <property type="molecule type" value="Genomic_DNA"/>
</dbReference>
<feature type="domain" description="Tetracyclin repressor-like C-terminal" evidence="1">
    <location>
        <begin position="95"/>
        <end position="221"/>
    </location>
</feature>
<dbReference type="KEGG" id="cat:CA2559_07535"/>
<keyword evidence="3" id="KW-1185">Reference proteome</keyword>
<organism evidence="2 3">
    <name type="scientific">Croceibacter atlanticus (strain ATCC BAA-628 / JCM 21780 / CIP 108009 / IAM 15332 / KCTC 12090 / HTCC2559)</name>
    <dbReference type="NCBI Taxonomy" id="216432"/>
    <lineage>
        <taxon>Bacteria</taxon>
        <taxon>Pseudomonadati</taxon>
        <taxon>Bacteroidota</taxon>
        <taxon>Flavobacteriia</taxon>
        <taxon>Flavobacteriales</taxon>
        <taxon>Flavobacteriaceae</taxon>
        <taxon>Croceibacter</taxon>
    </lineage>
</organism>
<dbReference type="OrthoDB" id="977687at2"/>